<accession>A0ABT1TCG6</accession>
<dbReference type="EMBL" id="JANIBJ010000004">
    <property type="protein sequence ID" value="MCQ8103145.1"/>
    <property type="molecule type" value="Genomic_DNA"/>
</dbReference>
<reference evidence="2 3" key="1">
    <citation type="submission" date="2022-07" db="EMBL/GenBank/DDBJ databases">
        <title>Methylomonas rivi sp. nov., Methylomonas rosea sp. nov., Methylomonas aureus sp. nov. and Methylomonas subterranea sp. nov., four novel methanotrophs isolated from a freshwater creek and the deep terrestrial subsurface.</title>
        <authorList>
            <person name="Abin C."/>
            <person name="Sankaranarayanan K."/>
            <person name="Garner C."/>
            <person name="Sindelar R."/>
            <person name="Kotary K."/>
            <person name="Garner R."/>
            <person name="Barclay S."/>
            <person name="Lawson P."/>
            <person name="Krumholz L."/>
        </authorList>
    </citation>
    <scope>NUCLEOTIDE SEQUENCE [LARGE SCALE GENOMIC DNA]</scope>
    <source>
        <strain evidence="2 3">SURF-2</strain>
    </source>
</reference>
<dbReference type="NCBIfam" id="TIGR04335">
    <property type="entry name" value="AmmeMemoSam_A"/>
    <property type="match status" value="1"/>
</dbReference>
<dbReference type="Gene3D" id="3.30.700.20">
    <property type="entry name" value="Hypothetical protein ph0010, domain 1"/>
    <property type="match status" value="1"/>
</dbReference>
<proteinExistence type="predicted"/>
<dbReference type="InterPro" id="IPR027485">
    <property type="entry name" value="AMMECR1_N"/>
</dbReference>
<dbReference type="PANTHER" id="PTHR13016:SF0">
    <property type="entry name" value="AMME SYNDROME CANDIDATE GENE 1 PROTEIN"/>
    <property type="match status" value="1"/>
</dbReference>
<comment type="caution">
    <text evidence="2">The sequence shown here is derived from an EMBL/GenBank/DDBJ whole genome shotgun (WGS) entry which is preliminary data.</text>
</comment>
<evidence type="ECO:0000313" key="2">
    <source>
        <dbReference type="EMBL" id="MCQ8103145.1"/>
    </source>
</evidence>
<dbReference type="PROSITE" id="PS51112">
    <property type="entry name" value="AMMECR1"/>
    <property type="match status" value="1"/>
</dbReference>
<evidence type="ECO:0000313" key="3">
    <source>
        <dbReference type="Proteomes" id="UP001524499"/>
    </source>
</evidence>
<evidence type="ECO:0000259" key="1">
    <source>
        <dbReference type="PROSITE" id="PS51112"/>
    </source>
</evidence>
<gene>
    <name evidence="2" type="primary">amrA</name>
    <name evidence="2" type="ORF">NP590_03410</name>
</gene>
<organism evidence="2 3">
    <name type="scientific">Methylomonas subterranea</name>
    <dbReference type="NCBI Taxonomy" id="2952225"/>
    <lineage>
        <taxon>Bacteria</taxon>
        <taxon>Pseudomonadati</taxon>
        <taxon>Pseudomonadota</taxon>
        <taxon>Gammaproteobacteria</taxon>
        <taxon>Methylococcales</taxon>
        <taxon>Methylococcaceae</taxon>
        <taxon>Methylomonas</taxon>
    </lineage>
</organism>
<keyword evidence="3" id="KW-1185">Reference proteome</keyword>
<dbReference type="InterPro" id="IPR036071">
    <property type="entry name" value="AMMECR1_dom_sf"/>
</dbReference>
<dbReference type="Proteomes" id="UP001524499">
    <property type="component" value="Unassembled WGS sequence"/>
</dbReference>
<dbReference type="RefSeq" id="WP_256600815.1">
    <property type="nucleotide sequence ID" value="NZ_JANIBJ010000004.1"/>
</dbReference>
<dbReference type="InterPro" id="IPR027623">
    <property type="entry name" value="AmmeMemoSam_A"/>
</dbReference>
<dbReference type="PANTHER" id="PTHR13016">
    <property type="entry name" value="AMMECR1 HOMOLOG"/>
    <property type="match status" value="1"/>
</dbReference>
<dbReference type="InterPro" id="IPR023473">
    <property type="entry name" value="AMMECR1"/>
</dbReference>
<feature type="domain" description="AMMECR1" evidence="1">
    <location>
        <begin position="8"/>
        <end position="187"/>
    </location>
</feature>
<dbReference type="SUPFAM" id="SSF143447">
    <property type="entry name" value="AMMECR1-like"/>
    <property type="match status" value="1"/>
</dbReference>
<dbReference type="InterPro" id="IPR002733">
    <property type="entry name" value="AMMECR1_domain"/>
</dbReference>
<protein>
    <submittedName>
        <fullName evidence="2">AmmeMemoRadiSam system protein A</fullName>
    </submittedName>
</protein>
<name>A0ABT1TCG6_9GAMM</name>
<dbReference type="Pfam" id="PF01871">
    <property type="entry name" value="AMMECR1"/>
    <property type="match status" value="1"/>
</dbReference>
<dbReference type="Gene3D" id="3.30.1490.150">
    <property type="entry name" value="Hypothetical protein ph0010, domain 2"/>
    <property type="match status" value="1"/>
</dbReference>
<sequence>MPQSLTQPQQNVLLTLAWQSIAHGLKTGKPLGIDNSTYSAELARPCATFVSLEFQQQARGCIGNLEPIRPLVEDVSENAFAAAFCDRHFPSVTDGELDHLVIHLDLLSALEPLEFGTELDLIQQLRPNIDGLLLTDGTHHASFLPSNWHNLQSPLKFLQHLKQKAGLPPTYWSKSIKAARFTSLRLP</sequence>